<feature type="compositionally biased region" description="Basic and acidic residues" evidence="1">
    <location>
        <begin position="442"/>
        <end position="451"/>
    </location>
</feature>
<gene>
    <name evidence="2" type="ORF">CUR178_00990</name>
</gene>
<proteinExistence type="predicted"/>
<organism evidence="2 3">
    <name type="scientific">Leishmania enriettii</name>
    <dbReference type="NCBI Taxonomy" id="5663"/>
    <lineage>
        <taxon>Eukaryota</taxon>
        <taxon>Discoba</taxon>
        <taxon>Euglenozoa</taxon>
        <taxon>Kinetoplastea</taxon>
        <taxon>Metakinetoplastina</taxon>
        <taxon>Trypanosomatida</taxon>
        <taxon>Trypanosomatidae</taxon>
        <taxon>Leishmaniinae</taxon>
        <taxon>Leishmania</taxon>
    </lineage>
</organism>
<dbReference type="Proteomes" id="UP000674179">
    <property type="component" value="Chromosome 35"/>
</dbReference>
<dbReference type="GeneID" id="94168277"/>
<feature type="region of interest" description="Disordered" evidence="1">
    <location>
        <begin position="241"/>
        <end position="269"/>
    </location>
</feature>
<feature type="compositionally biased region" description="Low complexity" evidence="1">
    <location>
        <begin position="1314"/>
        <end position="1330"/>
    </location>
</feature>
<evidence type="ECO:0000256" key="1">
    <source>
        <dbReference type="SAM" id="MobiDB-lite"/>
    </source>
</evidence>
<dbReference type="KEGG" id="lenr:94168277"/>
<dbReference type="RefSeq" id="XP_067688870.1">
    <property type="nucleotide sequence ID" value="XM_067832767.1"/>
</dbReference>
<protein>
    <submittedName>
        <fullName evidence="2">Uncharacterized protein</fullName>
    </submittedName>
</protein>
<keyword evidence="3" id="KW-1185">Reference proteome</keyword>
<dbReference type="OrthoDB" id="264321at2759"/>
<sequence length="1525" mass="160078">MSALSMCTDQGGRPACMLIFAVAEDAAALREAVAAEARPATSVSCAAALPHGEDRGDLEQAAATSGVAQALFNNDAWMFSSVAASGGPLSAMLDSPRLLSPARYQAAAGEVQEWQHLLGRLQAPHWRAGASCTGGHAAPDGKPTESTAIVRPSAADTGTVDDLLFGKRHVANASGAEGKERLSLLWACVPHPIGDAEFAEFEVASPTGSAAGGGVTVGASHASEHRLLCIDVGGMYMASSRRSRVGRRTHGAEPQPVERAATKTVEKTECASERPGAACPLYSSIQTEQRASFEAHHCTDSAMAGEREEEASQSLRCVLHQRFAAATRTCPFSTKASATTCPLALTEVWVVPLLTEEGGCHKPSHSATLGVSSFPLLLHNTYRRASADFTALHRDVMQCFRLARYPPSHLLRLAGGEGAHAAKQASPTMPQVAALQPRKRPRDNTAGRQDKAVESQWLGASNISPMEDGVFLHSYGFNCSGADPASPELPVVRLRVLERAFLLLSCYFSEWCCAADFEITSGFVSPHLGKRSKSAGLYNAFFSVLRRCVLAEDTLVQHSVVEEAVRWAASCGSLHGDDATSTSGAATPQHSFTEALFQDSGLEWSSTDGTGDHGSERVWPLEELWGLWVRLGWTPPLTWLRVRVGLRLTEGSALSDVPRRCIWELSPCALLAFLSRARTAVNAAYIRAKQLPPIRDPRADRETSKVENSGPSVGADLCGTIGVGLAHTYLESVPLSSAARHESSVQMQRLLEFQAALSDATDSGTRPASAESSNATAAAPCIPTIGTCAVAARNGAAVCAPELSAAARDLAADIAATAVLSPPQAVASPAGGVADVVTFALTWLCGVLESPALLIPALGVSGRENVRGRAEYSPPDTGSHPSGRSAVDKEAAALTALLEHRSLFHPENFPRCPPEADSAWYPLQIPPPSSLSAAEMYCEVADVAELRWSSPRAGAAAAHGVLSSAPSKVPKPGASASACSTSSCCALACAEVARLACTKTADESANVYRNACHRLSTANPLAAFLYTRCVRYLQDHGVLTLASSSEDANSEGAPADPERVDECTALDVSAAGHSAAQVPSSSWRPSMVRHESPIQGGAAALSLPESGCCLEDEGGLPLEHGAVSRRLAEAVVRVVQESKPVVRRMLALIQSYSRAVSAATAEGDSGARFGSSAQKAAATESSDHLSGDIVAQDVWCCLAPDLNPSMRVHERAGTSPLCASACATATAQRLVQAFWENVAATTRLRLLDEAGALPGSEEDSAIDLKEDEPAAGSTSPPASCGGATYSPAKAAPPTSAGDRHSFACKRSKVEPKVTTPSPLSLLSQEPSQTSAGIRWLPSTSLSHQPPSPTPFTLSCRAMRQAVRSLDGARAMALYMQHILRCSHAAGHQRKETRCGGCPSFSGATEAPWIAPSTTADAAPPPTNPLQPSHWLQHALFLLSYGLACPLEQPVGRNGVAPTPAVDASQGSDPVCPCPDECKLDLLPPPALAAFRAFRCGKLALDDWIGVALEVYVQGWSLSAQTQCAF</sequence>
<evidence type="ECO:0000313" key="2">
    <source>
        <dbReference type="EMBL" id="KAG5467348.1"/>
    </source>
</evidence>
<accession>A0A836KIY1</accession>
<reference evidence="2 3" key="1">
    <citation type="submission" date="2021-02" db="EMBL/GenBank/DDBJ databases">
        <title>Leishmania (Mundinia) enrietti genome sequencing and assembly.</title>
        <authorList>
            <person name="Almutairi H."/>
            <person name="Gatherer D."/>
        </authorList>
    </citation>
    <scope>NUCLEOTIDE SEQUENCE [LARGE SCALE GENOMIC DNA]</scope>
    <source>
        <strain evidence="2">CUR178</strain>
    </source>
</reference>
<feature type="compositionally biased region" description="Basic and acidic residues" evidence="1">
    <location>
        <begin position="1297"/>
        <end position="1311"/>
    </location>
</feature>
<evidence type="ECO:0000313" key="3">
    <source>
        <dbReference type="Proteomes" id="UP000674179"/>
    </source>
</evidence>
<name>A0A836KIY1_LEIEN</name>
<feature type="region of interest" description="Disordered" evidence="1">
    <location>
        <begin position="421"/>
        <end position="451"/>
    </location>
</feature>
<comment type="caution">
    <text evidence="2">The sequence shown here is derived from an EMBL/GenBank/DDBJ whole genome shotgun (WGS) entry which is preliminary data.</text>
</comment>
<feature type="region of interest" description="Disordered" evidence="1">
    <location>
        <begin position="1267"/>
        <end position="1330"/>
    </location>
</feature>
<dbReference type="EMBL" id="JAFHKP010000035">
    <property type="protein sequence ID" value="KAG5467348.1"/>
    <property type="molecule type" value="Genomic_DNA"/>
</dbReference>
<feature type="compositionally biased region" description="Basic and acidic residues" evidence="1">
    <location>
        <begin position="260"/>
        <end position="269"/>
    </location>
</feature>